<protein>
    <submittedName>
        <fullName evidence="1">Uncharacterized protein</fullName>
    </submittedName>
</protein>
<organism evidence="1">
    <name type="scientific">Ophidiomyces ophidiicola</name>
    <dbReference type="NCBI Taxonomy" id="1387563"/>
    <lineage>
        <taxon>Eukaryota</taxon>
        <taxon>Fungi</taxon>
        <taxon>Dikarya</taxon>
        <taxon>Ascomycota</taxon>
        <taxon>Pezizomycotina</taxon>
        <taxon>Eurotiomycetes</taxon>
        <taxon>Eurotiomycetidae</taxon>
        <taxon>Onygenales</taxon>
        <taxon>Onygenaceae</taxon>
        <taxon>Ophidiomyces</taxon>
    </lineage>
</organism>
<gene>
    <name evidence="1" type="ORF">LOY88_000704</name>
</gene>
<reference evidence="1" key="1">
    <citation type="journal article" date="2022" name="bioRxiv">
        <title>Population genetic analysis of Ophidiomyces ophidiicola, the causative agent of snake fungal disease, indicates recent introductions to the USA.</title>
        <authorList>
            <person name="Ladner J.T."/>
            <person name="Palmer J.M."/>
            <person name="Ettinger C.L."/>
            <person name="Stajich J.E."/>
            <person name="Farrell T.M."/>
            <person name="Glorioso B.M."/>
            <person name="Lawson B."/>
            <person name="Price S.J."/>
            <person name="Stengle A.G."/>
            <person name="Grear D.A."/>
            <person name="Lorch J.M."/>
        </authorList>
    </citation>
    <scope>NUCLEOTIDE SEQUENCE</scope>
    <source>
        <strain evidence="1">NWHC 24266-5</strain>
    </source>
</reference>
<dbReference type="EMBL" id="JALBCA010000007">
    <property type="protein sequence ID" value="KAI2392320.1"/>
    <property type="molecule type" value="Genomic_DNA"/>
</dbReference>
<accession>A0ACB8V7A5</accession>
<evidence type="ECO:0000313" key="1">
    <source>
        <dbReference type="EMBL" id="KAI2392320.1"/>
    </source>
</evidence>
<proteinExistence type="predicted"/>
<comment type="caution">
    <text evidence="1">The sequence shown here is derived from an EMBL/GenBank/DDBJ whole genome shotgun (WGS) entry which is preliminary data.</text>
</comment>
<name>A0ACB8V7A5_9EURO</name>
<sequence length="2081" mass="228562">MPFDSAAREPEVGFTANIFKGSMSASNTTVSQTPGPQNVTPRAELDISKLHALPSEQQDLYLLTLTADLVQYTASLDKDEINSQQEFIKRELLKIIRLSSPVPTRVIRNNIGRCFGAIFSKGNRNILYDTVNELLSVINAGKSENIKAKFAAAVALGDIFFATGEAIIAQSSVVCSALLKLFKSAHNHVGLRSSIYTAIKKVVAGIDTFLDESTARDIWKHARNAATGDKAYSVQANACLCLEQLIKSTPFFDNVTDFENLKTIIWKVIDSPVAGVRNASAACLAAILIKSHVTGSQVDVPTVKRPKKPLKRQDITVVEDDLPERSQSPSGRKTETTLALQLPDLLRQLSIQYCRASTSNRARAGIALCYKLIFRNLGEKLVEENYPDIAGHLIFTLLNHTAIVNNRYRLLITRKFIKHILEDVVGCEILSENSLLNAAKWLINDVLKDYPQVIQERPEPNKHTLTCAVSALSSLISSLGSAVTAITDACRDALLQVLQHPSYTVQIHVSHCLQSFVIACPQQLLSCITICLNSLHREIGQLSTPRQSSRRCLGYAHGLAAMLSTSRLQSLYGSVEVYSRVLTQATDLLKTSSSSELRIASTQIQVAWIMIGGLLPLGPNFTKIHISQLFLLWKNALPKALPKDDLVKRSPLELSFLAHVRECALSSILVFLEFNSKLVTSDGAKRIATMLQNTIIFLENLPRIKSTEDISQRLSPSLHLKDFPILVRRRVLQCFAKLVNLSHTNVADILSLSNVLGLAISSFADPDVISANPLDSSVATAAANFENLWDLDDNFGFGVTGLATEFSRDSEVKNENLGARQLPGDTEKTINSALMSPICQGREHDSVLLYSSKYIKHRSLPDPPTTEVVNAAIQLFATTLPLQAAKVQESSVEQIATLLASQSLIRNPGRKAAMTVNVAVALLYALRVTVKETDFPSGDMKNPATEKIIQELLQRFLGDPDYIVRTIAFEALGRLCNSAGNSFTNFQINSIIDIIVENRDPNARAGCAAALGSIHAQVGGMAAGFHLKTIIGVLMSLCNDPHPVVHFWALEGLLRVVDSAGLTFSAYVSSSLGMLSRLYASDTHNKDSESVATANHEFICSTPLAISQCVDALINVIGPDLREIKKTRDLVFTLVKEFQLERDIFMVAVSSKCLDHLSLYAPDHMDFPGYVHWLQQELNSKEMQIREAAVRGLNNIMKRDPNKVVRTASATFEDELWMAFDTIPDNQLLKDLVYNWLHQTGLTETAIWVQRCHTVFSKTRPKVEDVRSPLTAVNTAAPDIPDDEVAGFASAVATGDGDSREPESPIGQELLKWQTRNFVMSCLSELLNMVNKEILSDQTIPAEAALQERVGDIVRMAFSASTANIIELRVWGLKILDRILKMFGKTPDPDFAEASLLEQYQAQIGSALTPAFAADSSPELASEAINVSATFVGTGIVTSVERMGRIFKLLVAGVENFANNPNTTEIGDLKGLNSNARVMVKLALYSAWARLQISSPEQHYLVKVVKPYTAMLTPLWLSSLQEYARLRFEPDISSTLGSISVSDQLDDTYAALNREILLKFYQDSWLNFVDAIASLVEKDSAFVFDALDKKEMKIMSERDLGSEAVITMNDKAEPQGNYINYRDEPVAFFFVLFGLAFEALVSQSTAPSSQILEILHALRKILRPSVAGNAVYQDSVFSETIDVLDRLVMTESHSAQSVIVEIARNLALHHQSATRSELRTENLSDDIEQLFELTRNIILVLAGILPNLGDSSPKPRAVISEDSTSLIQLSLASLVDITSVFPSIIRADLHACILHIFCTILATGICQAEIVPQALPILRRFARDLTIHIHPDDVHEQDEAKTISRQIRGCVSCFLSILRTAQRRESDTSLPCAKNTLLALTIVLTSGGHVIPPGDPLIPQVLQEIFDCIQDLGLASVAAGCIRSLLHSTPRSPTDDIIARFLFPRLIAFIANIPTTIDGTLPIDPEHIKATIAQTLISCVGLATVPFRSALTAMAVLIPALLQRAQLEGHDVYKETAGMLLELARVDQTSFKNFVARMEPTLRSLTKDILQSTGMRSPGVGGHDTDDQTTAAPTITLRMDF</sequence>